<protein>
    <submittedName>
        <fullName evidence="2">Uncharacterized protein</fullName>
    </submittedName>
</protein>
<dbReference type="Proteomes" id="UP000275267">
    <property type="component" value="Unassembled WGS sequence"/>
</dbReference>
<feature type="region of interest" description="Disordered" evidence="1">
    <location>
        <begin position="77"/>
        <end position="137"/>
    </location>
</feature>
<dbReference type="AlphaFoldDB" id="A0A3L6PVG3"/>
<sequence>MHGSPVAALLLDNHDGVAAGTVGQLYRRPSAGRSPAAVCMPIPAASLIHNDRGGREWQGWCARSNAARLLPIASWRSQGDGDAAARADRTRPSKPCAGPGSQQAATLFASGSRKRNSKKKRSRERKPGELGGMCERL</sequence>
<dbReference type="EMBL" id="PQIB02000015">
    <property type="protein sequence ID" value="RLM64529.1"/>
    <property type="molecule type" value="Genomic_DNA"/>
</dbReference>
<accession>A0A3L6PVG3</accession>
<comment type="caution">
    <text evidence="2">The sequence shown here is derived from an EMBL/GenBank/DDBJ whole genome shotgun (WGS) entry which is preliminary data.</text>
</comment>
<evidence type="ECO:0000313" key="2">
    <source>
        <dbReference type="EMBL" id="RLM64529.1"/>
    </source>
</evidence>
<name>A0A3L6PVG3_PANMI</name>
<feature type="compositionally biased region" description="Basic residues" evidence="1">
    <location>
        <begin position="112"/>
        <end position="124"/>
    </location>
</feature>
<organism evidence="2 3">
    <name type="scientific">Panicum miliaceum</name>
    <name type="common">Proso millet</name>
    <name type="synonym">Broomcorn millet</name>
    <dbReference type="NCBI Taxonomy" id="4540"/>
    <lineage>
        <taxon>Eukaryota</taxon>
        <taxon>Viridiplantae</taxon>
        <taxon>Streptophyta</taxon>
        <taxon>Embryophyta</taxon>
        <taxon>Tracheophyta</taxon>
        <taxon>Spermatophyta</taxon>
        <taxon>Magnoliopsida</taxon>
        <taxon>Liliopsida</taxon>
        <taxon>Poales</taxon>
        <taxon>Poaceae</taxon>
        <taxon>PACMAD clade</taxon>
        <taxon>Panicoideae</taxon>
        <taxon>Panicodae</taxon>
        <taxon>Paniceae</taxon>
        <taxon>Panicinae</taxon>
        <taxon>Panicum</taxon>
        <taxon>Panicum sect. Panicum</taxon>
    </lineage>
</organism>
<reference evidence="3" key="1">
    <citation type="journal article" date="2019" name="Nat. Commun.">
        <title>The genome of broomcorn millet.</title>
        <authorList>
            <person name="Zou C."/>
            <person name="Miki D."/>
            <person name="Li D."/>
            <person name="Tang Q."/>
            <person name="Xiao L."/>
            <person name="Rajput S."/>
            <person name="Deng P."/>
            <person name="Jia W."/>
            <person name="Huang R."/>
            <person name="Zhang M."/>
            <person name="Sun Y."/>
            <person name="Hu J."/>
            <person name="Fu X."/>
            <person name="Schnable P.S."/>
            <person name="Li F."/>
            <person name="Zhang H."/>
            <person name="Feng B."/>
            <person name="Zhu X."/>
            <person name="Liu R."/>
            <person name="Schnable J.C."/>
            <person name="Zhu J.-K."/>
            <person name="Zhang H."/>
        </authorList>
    </citation>
    <scope>NUCLEOTIDE SEQUENCE [LARGE SCALE GENOMIC DNA]</scope>
</reference>
<gene>
    <name evidence="2" type="ORF">C2845_PM16G19960</name>
</gene>
<proteinExistence type="predicted"/>
<keyword evidence="3" id="KW-1185">Reference proteome</keyword>
<evidence type="ECO:0000256" key="1">
    <source>
        <dbReference type="SAM" id="MobiDB-lite"/>
    </source>
</evidence>
<evidence type="ECO:0000313" key="3">
    <source>
        <dbReference type="Proteomes" id="UP000275267"/>
    </source>
</evidence>